<organism evidence="1 2">
    <name type="scientific">Tumebacillus lipolyticus</name>
    <dbReference type="NCBI Taxonomy" id="1280370"/>
    <lineage>
        <taxon>Bacteria</taxon>
        <taxon>Bacillati</taxon>
        <taxon>Bacillota</taxon>
        <taxon>Bacilli</taxon>
        <taxon>Bacillales</taxon>
        <taxon>Alicyclobacillaceae</taxon>
        <taxon>Tumebacillus</taxon>
    </lineage>
</organism>
<dbReference type="EMBL" id="JBHUIO010000005">
    <property type="protein sequence ID" value="MFD2170556.1"/>
    <property type="molecule type" value="Genomic_DNA"/>
</dbReference>
<protein>
    <submittedName>
        <fullName evidence="1">NACHT domain-containing protein</fullName>
    </submittedName>
</protein>
<dbReference type="SUPFAM" id="SSF52540">
    <property type="entry name" value="P-loop containing nucleoside triphosphate hydrolases"/>
    <property type="match status" value="1"/>
</dbReference>
<gene>
    <name evidence="1" type="ORF">ACFSOY_11145</name>
</gene>
<accession>A0ABW4ZYA7</accession>
<dbReference type="InterPro" id="IPR027417">
    <property type="entry name" value="P-loop_NTPase"/>
</dbReference>
<dbReference type="RefSeq" id="WP_386046586.1">
    <property type="nucleotide sequence ID" value="NZ_JBHUIO010000005.1"/>
</dbReference>
<reference evidence="2" key="1">
    <citation type="journal article" date="2019" name="Int. J. Syst. Evol. Microbiol.">
        <title>The Global Catalogue of Microorganisms (GCM) 10K type strain sequencing project: providing services to taxonomists for standard genome sequencing and annotation.</title>
        <authorList>
            <consortium name="The Broad Institute Genomics Platform"/>
            <consortium name="The Broad Institute Genome Sequencing Center for Infectious Disease"/>
            <person name="Wu L."/>
            <person name="Ma J."/>
        </authorList>
    </citation>
    <scope>NUCLEOTIDE SEQUENCE [LARGE SCALE GENOMIC DNA]</scope>
    <source>
        <strain evidence="2">CGMCC 1.13574</strain>
    </source>
</reference>
<name>A0ABW4ZYA7_9BACL</name>
<dbReference type="SUPFAM" id="SSF48371">
    <property type="entry name" value="ARM repeat"/>
    <property type="match status" value="1"/>
</dbReference>
<evidence type="ECO:0000313" key="2">
    <source>
        <dbReference type="Proteomes" id="UP001597343"/>
    </source>
</evidence>
<dbReference type="Gene3D" id="1.25.10.10">
    <property type="entry name" value="Leucine-rich Repeat Variant"/>
    <property type="match status" value="1"/>
</dbReference>
<dbReference type="InterPro" id="IPR011989">
    <property type="entry name" value="ARM-like"/>
</dbReference>
<dbReference type="Proteomes" id="UP001597343">
    <property type="component" value="Unassembled WGS sequence"/>
</dbReference>
<comment type="caution">
    <text evidence="1">The sequence shown here is derived from an EMBL/GenBank/DDBJ whole genome shotgun (WGS) entry which is preliminary data.</text>
</comment>
<proteinExistence type="predicted"/>
<keyword evidence="2" id="KW-1185">Reference proteome</keyword>
<dbReference type="InterPro" id="IPR016024">
    <property type="entry name" value="ARM-type_fold"/>
</dbReference>
<sequence>MAIAESGGPTTQAGITFQNAIAALYLGRMLDPRPSIASKKVVEVRVEAPEDVDDIVVTYANSRKEFIHVKESVSKSNGLDSAWGKVWRDFEQQFKQASFNIGQDRLQLVYGIFKDELELAKDLTRRATSSQNHSEWVSRLNNNLINFLDHLKTFLSAELLNDKEKLLSFFASIEVNHSPRELVEGAQMVYEMPESNHTPSALFSLLRDHVGGEAIIRGTHTNEALQDWLQDKNIIISKSVSSEELRSAIYSSSSTMRHHPNIIGRTGKHLERDTTKAITKWLLETTDQESVGVLLDQAGTGKSVLIREILEDLERQQIDVLAIKADQQLSGVRNLDELQIKLDLPVRVERIVPTLASQKPFVVLLDQLDALSLSMAHDQEGMHFALDLISRLRSISGVRIIISCRKFDFNSDPRLKNLEGCKQFSLPELSESEIQTCLEETGLNFSLLLPSTQKLLRIPLHLNLFLMAYESMENKALLQGSDFTSLQELYHLVWENVIGKQSPDSPSVGEREQALILMANYMDREQRISVPKSFFNKLDTTYFEKAVHWLSSEGILVEEGRELSFFHQTFFDYCYARDFVEQKHSLVQTLVESPQGLFQRPQLVQVLSYLRGSSDLKAYLQQLIALFTTADLRYHLKNHLHHWFASLPSPSDHEIRLADRLIKDQKMRSQLLKFTYGNPDWFEYWKSRVFPDLLDQGQEESFWEVFRYLGSIVELRQNDVIEFLRPYYGKNEVRDQAIGSLILRIEKWSCDEAVEFLELIVSKEKLDTRQSYFEWEELAHYDPKAVCRILRIFMDQALENYITKKQEVNRDPNNAYSFHFLSLVEELDRINHTTLNKALEVVIQFSALFFLDTLVPWLIHAVQTQAHQKVESAESFISDHVFSDWYEGGIVRFNDVLKEFWLRAFVKLADSQPQKFLDKIQYLSSYPFSSVQFLVARVLREVSGQYASTALKFLLNDPRRLTIGEHDDYDSRALIKSIIPHLQKSQLHELEDFIMTQTPRYKNLKLYGYYYQQMCQLRLLQAFSYTNLSDKGKRYMQQLERRFPKYQFSDNPSRIRSGTVGSPIAYDCASKMSDKQWVKAMKKYQGVVRHDDWLRGGASELSHLLQKLVQKEPQRFFALFRKSNTELDQHYVCALLNGLAESSAPADLLFEAIKLFEGNEDLNVRRTTAWAVNKRASQNVPQQIIDLLKTYLDDQLLHEHEYSNEHFSEYINTVRGASMQALMRIYSHDERFLYEKWAILCYATRSDMLFLRAGAIHELIYMISHDCQRAIDLFERAISGHPELYQVYYTAEFCYWAMDNSFKRVIPHILGLMLDEKEDVQKHGAKLVALSLISPDCFEDTEVQVKMECLLKEALSGPASYRQGVAKVFTINLLHHPSPILINGLQQLMNDDDEEVQHQIGFFLFDLKKNHPTLREEIREFIYEFAGSKSAIRNGDQLSTVLWEQSIDDPKWTLSVMNHLLNNKHIQNSTNRYHLGAKDLVRAVMNIYNDPFSDEDLQNQAMDTFDRLMELYSAQAQIVLSEWDRR</sequence>
<evidence type="ECO:0000313" key="1">
    <source>
        <dbReference type="EMBL" id="MFD2170556.1"/>
    </source>
</evidence>